<dbReference type="Gene3D" id="3.30.110.190">
    <property type="match status" value="1"/>
</dbReference>
<protein>
    <recommendedName>
        <fullName evidence="4">DUF4393 domain-containing protein</fullName>
    </recommendedName>
</protein>
<dbReference type="InterPro" id="IPR025506">
    <property type="entry name" value="Abi_alpha"/>
</dbReference>
<keyword evidence="3" id="KW-1185">Reference proteome</keyword>
<comment type="caution">
    <text evidence="2">The sequence shown here is derived from an EMBL/GenBank/DDBJ whole genome shotgun (WGS) entry which is preliminary data.</text>
</comment>
<evidence type="ECO:0000256" key="1">
    <source>
        <dbReference type="SAM" id="MobiDB-lite"/>
    </source>
</evidence>
<gene>
    <name evidence="2" type="ORF">BJ987_001973</name>
</gene>
<evidence type="ECO:0000313" key="3">
    <source>
        <dbReference type="Proteomes" id="UP001519325"/>
    </source>
</evidence>
<accession>A0ABS4QBN1</accession>
<sequence length="292" mass="30904">MTESDGGDDISAAERSPDARPSTEIARRPVTPLPVPEPPERTRPSARQTVRAGVGVARVAISAASKVTAWGVGTAADVGKTVVRGSIAGAPAAEVLAEAESEFKGAVRRALGMPGDGAMGPEVPALREQGAALLRLSASTHAESQDIHPAFARMLADLTPDEARILRFLHTDGPQPAIDIRAGRPRALGSERRVSGLTLIGEHAGLRFPNRIQQYLPNLTRLGLIEFVSEPVGNPNRYQILEAQSAARNVLKRSGFGTKVTYRSIILTTFGADFIQTCLPIVVDEGRAAGTQ</sequence>
<name>A0ABS4QBN1_9NOCA</name>
<dbReference type="EMBL" id="JAGGMR010000001">
    <property type="protein sequence ID" value="MBP2189072.1"/>
    <property type="molecule type" value="Genomic_DNA"/>
</dbReference>
<dbReference type="RefSeq" id="WP_245365889.1">
    <property type="nucleotide sequence ID" value="NZ_JAGGMR010000001.1"/>
</dbReference>
<organism evidence="2 3">
    <name type="scientific">Nocardia goodfellowii</name>
    <dbReference type="NCBI Taxonomy" id="882446"/>
    <lineage>
        <taxon>Bacteria</taxon>
        <taxon>Bacillati</taxon>
        <taxon>Actinomycetota</taxon>
        <taxon>Actinomycetes</taxon>
        <taxon>Mycobacteriales</taxon>
        <taxon>Nocardiaceae</taxon>
        <taxon>Nocardia</taxon>
    </lineage>
</organism>
<dbReference type="Pfam" id="PF14337">
    <property type="entry name" value="Abi_alpha"/>
    <property type="match status" value="1"/>
</dbReference>
<proteinExistence type="predicted"/>
<dbReference type="Proteomes" id="UP001519325">
    <property type="component" value="Unassembled WGS sequence"/>
</dbReference>
<feature type="region of interest" description="Disordered" evidence="1">
    <location>
        <begin position="1"/>
        <end position="50"/>
    </location>
</feature>
<reference evidence="2 3" key="1">
    <citation type="submission" date="2021-03" db="EMBL/GenBank/DDBJ databases">
        <title>Sequencing the genomes of 1000 actinobacteria strains.</title>
        <authorList>
            <person name="Klenk H.-P."/>
        </authorList>
    </citation>
    <scope>NUCLEOTIDE SEQUENCE [LARGE SCALE GENOMIC DNA]</scope>
    <source>
        <strain evidence="2 3">DSM 45516</strain>
    </source>
</reference>
<evidence type="ECO:0000313" key="2">
    <source>
        <dbReference type="EMBL" id="MBP2189072.1"/>
    </source>
</evidence>
<evidence type="ECO:0008006" key="4">
    <source>
        <dbReference type="Google" id="ProtNLM"/>
    </source>
</evidence>